<protein>
    <submittedName>
        <fullName evidence="1">Mating type pheromone</fullName>
    </submittedName>
</protein>
<dbReference type="InParanoid" id="S8E2B9"/>
<organism evidence="1 2">
    <name type="scientific">Fomitopsis schrenkii</name>
    <name type="common">Brown rot fungus</name>
    <dbReference type="NCBI Taxonomy" id="2126942"/>
    <lineage>
        <taxon>Eukaryota</taxon>
        <taxon>Fungi</taxon>
        <taxon>Dikarya</taxon>
        <taxon>Basidiomycota</taxon>
        <taxon>Agaricomycotina</taxon>
        <taxon>Agaricomycetes</taxon>
        <taxon>Polyporales</taxon>
        <taxon>Fomitopsis</taxon>
    </lineage>
</organism>
<sequence>MDAFSSLSLEPDVAVVVPSESSEAHADVTDILLVDYEHGNSSSSFWCTIA</sequence>
<dbReference type="InterPro" id="IPR012597">
    <property type="entry name" value="Pheromone"/>
</dbReference>
<gene>
    <name evidence="1" type="ORF">FOMPIDRAFT_281639</name>
</gene>
<keyword evidence="2" id="KW-1185">Reference proteome</keyword>
<dbReference type="GO" id="GO:0016020">
    <property type="term" value="C:membrane"/>
    <property type="evidence" value="ECO:0007669"/>
    <property type="project" value="InterPro"/>
</dbReference>
<proteinExistence type="predicted"/>
<reference evidence="1 2" key="1">
    <citation type="journal article" date="2012" name="Science">
        <title>The Paleozoic origin of enzymatic lignin decomposition reconstructed from 31 fungal genomes.</title>
        <authorList>
            <person name="Floudas D."/>
            <person name="Binder M."/>
            <person name="Riley R."/>
            <person name="Barry K."/>
            <person name="Blanchette R.A."/>
            <person name="Henrissat B."/>
            <person name="Martinez A.T."/>
            <person name="Otillar R."/>
            <person name="Spatafora J.W."/>
            <person name="Yadav J.S."/>
            <person name="Aerts A."/>
            <person name="Benoit I."/>
            <person name="Boyd A."/>
            <person name="Carlson A."/>
            <person name="Copeland A."/>
            <person name="Coutinho P.M."/>
            <person name="de Vries R.P."/>
            <person name="Ferreira P."/>
            <person name="Findley K."/>
            <person name="Foster B."/>
            <person name="Gaskell J."/>
            <person name="Glotzer D."/>
            <person name="Gorecki P."/>
            <person name="Heitman J."/>
            <person name="Hesse C."/>
            <person name="Hori C."/>
            <person name="Igarashi K."/>
            <person name="Jurgens J.A."/>
            <person name="Kallen N."/>
            <person name="Kersten P."/>
            <person name="Kohler A."/>
            <person name="Kuees U."/>
            <person name="Kumar T.K.A."/>
            <person name="Kuo A."/>
            <person name="LaButti K."/>
            <person name="Larrondo L.F."/>
            <person name="Lindquist E."/>
            <person name="Ling A."/>
            <person name="Lombard V."/>
            <person name="Lucas S."/>
            <person name="Lundell T."/>
            <person name="Martin R."/>
            <person name="McLaughlin D.J."/>
            <person name="Morgenstern I."/>
            <person name="Morin E."/>
            <person name="Murat C."/>
            <person name="Nagy L.G."/>
            <person name="Nolan M."/>
            <person name="Ohm R.A."/>
            <person name="Patyshakuliyeva A."/>
            <person name="Rokas A."/>
            <person name="Ruiz-Duenas F.J."/>
            <person name="Sabat G."/>
            <person name="Salamov A."/>
            <person name="Samejima M."/>
            <person name="Schmutz J."/>
            <person name="Slot J.C."/>
            <person name="St John F."/>
            <person name="Stenlid J."/>
            <person name="Sun H."/>
            <person name="Sun S."/>
            <person name="Syed K."/>
            <person name="Tsang A."/>
            <person name="Wiebenga A."/>
            <person name="Young D."/>
            <person name="Pisabarro A."/>
            <person name="Eastwood D.C."/>
            <person name="Martin F."/>
            <person name="Cullen D."/>
            <person name="Grigoriev I.V."/>
            <person name="Hibbett D.S."/>
        </authorList>
    </citation>
    <scope>NUCLEOTIDE SEQUENCE</scope>
    <source>
        <strain evidence="2">FP-58527</strain>
    </source>
</reference>
<dbReference type="GO" id="GO:0000772">
    <property type="term" value="F:mating pheromone activity"/>
    <property type="evidence" value="ECO:0007669"/>
    <property type="project" value="InterPro"/>
</dbReference>
<evidence type="ECO:0000313" key="2">
    <source>
        <dbReference type="Proteomes" id="UP000015241"/>
    </source>
</evidence>
<dbReference type="Pfam" id="PF08015">
    <property type="entry name" value="Pheromone"/>
    <property type="match status" value="1"/>
</dbReference>
<evidence type="ECO:0000313" key="1">
    <source>
        <dbReference type="EMBL" id="EPS99301.1"/>
    </source>
</evidence>
<name>S8E2B9_FOMSC</name>
<dbReference type="EMBL" id="KE504158">
    <property type="protein sequence ID" value="EPS99301.1"/>
    <property type="molecule type" value="Genomic_DNA"/>
</dbReference>
<dbReference type="HOGENOM" id="CLU_3125034_0_0_1"/>
<dbReference type="AlphaFoldDB" id="S8E2B9"/>
<dbReference type="Proteomes" id="UP000015241">
    <property type="component" value="Unassembled WGS sequence"/>
</dbReference>
<accession>S8E2B9</accession>